<accession>A0A6M0IIA3</accession>
<dbReference type="RefSeq" id="WP_164036643.1">
    <property type="nucleotide sequence ID" value="NZ_JAAGNZ010000001.1"/>
</dbReference>
<sequence length="313" mass="35461">MSSYTFQGKSKPGLNLNDSRSTEAYTYSYNERGIATGVHYTFSSSVTSSTGIISSRTGESKSTSELDQNDFVIKKTVENNSSYYDASNSTTYKQQSIVKTVYQYDSNGRVVGGDITYTSPATQKVYATSRVDYKYDNAGKLSIYTLKDFSDGRTFTYNYYFTNDVLTKYTVISPNSTQEIEPVKLDKAGHFVRYGTDDFFEKFAYDEKGNIILWIGSGSTTSSFDIYEYEYDSMKNPFLLNIPSKGHPNVGLFNRPDFQRNANNIIKKSHRYNEYETPEITLFNLTYNSAGLLTSSVAKDGTESRQYDYINCN</sequence>
<dbReference type="Proteomes" id="UP000477386">
    <property type="component" value="Unassembled WGS sequence"/>
</dbReference>
<dbReference type="AlphaFoldDB" id="A0A6M0IIA3"/>
<keyword evidence="2" id="KW-1185">Reference proteome</keyword>
<name>A0A6M0IIA3_9BACT</name>
<reference evidence="1 2" key="1">
    <citation type="submission" date="2020-02" db="EMBL/GenBank/DDBJ databases">
        <title>Draft genome sequence of two Spirosoma agri KCTC 52727 and Spirosoma terrae KCTC 52035.</title>
        <authorList>
            <person name="Rojas J."/>
            <person name="Ambika Manirajan B."/>
            <person name="Ratering S."/>
            <person name="Suarez C."/>
            <person name="Schnell S."/>
        </authorList>
    </citation>
    <scope>NUCLEOTIDE SEQUENCE [LARGE SCALE GENOMIC DNA]</scope>
    <source>
        <strain evidence="1 2">KCTC 52727</strain>
    </source>
</reference>
<proteinExistence type="predicted"/>
<evidence type="ECO:0000313" key="2">
    <source>
        <dbReference type="Proteomes" id="UP000477386"/>
    </source>
</evidence>
<evidence type="ECO:0008006" key="3">
    <source>
        <dbReference type="Google" id="ProtNLM"/>
    </source>
</evidence>
<evidence type="ECO:0000313" key="1">
    <source>
        <dbReference type="EMBL" id="NEU67081.1"/>
    </source>
</evidence>
<gene>
    <name evidence="1" type="ORF">GK091_09345</name>
</gene>
<protein>
    <recommendedName>
        <fullName evidence="3">RHS repeat-associated core domain-containing protein</fullName>
    </recommendedName>
</protein>
<dbReference type="Gene3D" id="2.180.10.10">
    <property type="entry name" value="RHS repeat-associated core"/>
    <property type="match status" value="1"/>
</dbReference>
<dbReference type="EMBL" id="JAAGNZ010000001">
    <property type="protein sequence ID" value="NEU67081.1"/>
    <property type="molecule type" value="Genomic_DNA"/>
</dbReference>
<organism evidence="1 2">
    <name type="scientific">Spirosoma agri</name>
    <dbReference type="NCBI Taxonomy" id="1987381"/>
    <lineage>
        <taxon>Bacteria</taxon>
        <taxon>Pseudomonadati</taxon>
        <taxon>Bacteroidota</taxon>
        <taxon>Cytophagia</taxon>
        <taxon>Cytophagales</taxon>
        <taxon>Cytophagaceae</taxon>
        <taxon>Spirosoma</taxon>
    </lineage>
</organism>
<comment type="caution">
    <text evidence="1">The sequence shown here is derived from an EMBL/GenBank/DDBJ whole genome shotgun (WGS) entry which is preliminary data.</text>
</comment>